<dbReference type="Gene3D" id="1.10.443.10">
    <property type="entry name" value="Intergrase catalytic core"/>
    <property type="match status" value="1"/>
</dbReference>
<feature type="compositionally biased region" description="Low complexity" evidence="2">
    <location>
        <begin position="130"/>
        <end position="139"/>
    </location>
</feature>
<dbReference type="GO" id="GO:0015074">
    <property type="term" value="P:DNA integration"/>
    <property type="evidence" value="ECO:0007669"/>
    <property type="project" value="InterPro"/>
</dbReference>
<keyword evidence="5" id="KW-1185">Reference proteome</keyword>
<feature type="domain" description="Tyr recombinase" evidence="3">
    <location>
        <begin position="1"/>
        <end position="121"/>
    </location>
</feature>
<dbReference type="GO" id="GO:0003677">
    <property type="term" value="F:DNA binding"/>
    <property type="evidence" value="ECO:0007669"/>
    <property type="project" value="InterPro"/>
</dbReference>
<reference evidence="4 5" key="1">
    <citation type="submission" date="2019-10" db="EMBL/GenBank/DDBJ databases">
        <title>A novel species.</title>
        <authorList>
            <person name="Gao J."/>
        </authorList>
    </citation>
    <scope>NUCLEOTIDE SEQUENCE [LARGE SCALE GENOMIC DNA]</scope>
    <source>
        <strain evidence="4 5">QMT-28</strain>
    </source>
</reference>
<dbReference type="SUPFAM" id="SSF56349">
    <property type="entry name" value="DNA breaking-rejoining enzymes"/>
    <property type="match status" value="1"/>
</dbReference>
<dbReference type="AlphaFoldDB" id="A0A5Q0LJH5"/>
<dbReference type="EMBL" id="CP045643">
    <property type="protein sequence ID" value="QFZ77220.1"/>
    <property type="molecule type" value="Genomic_DNA"/>
</dbReference>
<feature type="region of interest" description="Disordered" evidence="2">
    <location>
        <begin position="119"/>
        <end position="139"/>
    </location>
</feature>
<evidence type="ECO:0000313" key="4">
    <source>
        <dbReference type="EMBL" id="QFZ77220.1"/>
    </source>
</evidence>
<proteinExistence type="predicted"/>
<dbReference type="InterPro" id="IPR013762">
    <property type="entry name" value="Integrase-like_cat_sf"/>
</dbReference>
<dbReference type="InterPro" id="IPR011010">
    <property type="entry name" value="DNA_brk_join_enz"/>
</dbReference>
<dbReference type="KEGG" id="sfy:GFH48_31590"/>
<evidence type="ECO:0000256" key="2">
    <source>
        <dbReference type="SAM" id="MobiDB-lite"/>
    </source>
</evidence>
<keyword evidence="1" id="KW-0233">DNA recombination</keyword>
<evidence type="ECO:0000259" key="3">
    <source>
        <dbReference type="PROSITE" id="PS51898"/>
    </source>
</evidence>
<evidence type="ECO:0000313" key="5">
    <source>
        <dbReference type="Proteomes" id="UP000326179"/>
    </source>
</evidence>
<protein>
    <submittedName>
        <fullName evidence="4">Tyrosine-type recombinase/integrase</fullName>
    </submittedName>
</protein>
<gene>
    <name evidence="4" type="ORF">GFH48_31590</name>
</gene>
<evidence type="ECO:0000256" key="1">
    <source>
        <dbReference type="ARBA" id="ARBA00023172"/>
    </source>
</evidence>
<sequence length="139" mass="15122">MPRQAAQVMKAHKARQEAGCRAAGGEWTDERLVFPTETGEPRSALNVRRNFRTLLKEARFENPQHWTPHELRTGFVSLLSDHGIPIEVIARLVGHNGSGTTERVSRKQPRPVISEGAEAMDDIFGDDGRAGASGPAAAG</sequence>
<dbReference type="Pfam" id="PF00589">
    <property type="entry name" value="Phage_integrase"/>
    <property type="match status" value="1"/>
</dbReference>
<dbReference type="GO" id="GO:0006310">
    <property type="term" value="P:DNA recombination"/>
    <property type="evidence" value="ECO:0007669"/>
    <property type="project" value="UniProtKB-KW"/>
</dbReference>
<dbReference type="InterPro" id="IPR002104">
    <property type="entry name" value="Integrase_catalytic"/>
</dbReference>
<organism evidence="4 5">
    <name type="scientific">Streptomyces fagopyri</name>
    <dbReference type="NCBI Taxonomy" id="2662397"/>
    <lineage>
        <taxon>Bacteria</taxon>
        <taxon>Bacillati</taxon>
        <taxon>Actinomycetota</taxon>
        <taxon>Actinomycetes</taxon>
        <taxon>Kitasatosporales</taxon>
        <taxon>Streptomycetaceae</taxon>
        <taxon>Streptomyces</taxon>
    </lineage>
</organism>
<name>A0A5Q0LJH5_9ACTN</name>
<accession>A0A5Q0LJH5</accession>
<dbReference type="PROSITE" id="PS51898">
    <property type="entry name" value="TYR_RECOMBINASE"/>
    <property type="match status" value="1"/>
</dbReference>
<dbReference type="Proteomes" id="UP000326179">
    <property type="component" value="Chromosome"/>
</dbReference>